<feature type="region of interest" description="Disordered" evidence="1">
    <location>
        <begin position="188"/>
        <end position="211"/>
    </location>
</feature>
<dbReference type="PANTHER" id="PTHR43544:SF32">
    <property type="entry name" value="CHAIN DEHYDROGENASE, PUTATIVE (AFU_ORTHOLOGUE AFUA_5G01530)-RELATED"/>
    <property type="match status" value="1"/>
</dbReference>
<protein>
    <submittedName>
        <fullName evidence="2">SDR family NAD(P)-dependent oxidoreductase</fullName>
    </submittedName>
</protein>
<evidence type="ECO:0000313" key="2">
    <source>
        <dbReference type="EMBL" id="MFD2470226.1"/>
    </source>
</evidence>
<proteinExistence type="predicted"/>
<dbReference type="Pfam" id="PF00106">
    <property type="entry name" value="adh_short"/>
    <property type="match status" value="1"/>
</dbReference>
<name>A0ABW5HAX3_9PSEU</name>
<dbReference type="EMBL" id="JBHUKS010000015">
    <property type="protein sequence ID" value="MFD2470226.1"/>
    <property type="molecule type" value="Genomic_DNA"/>
</dbReference>
<evidence type="ECO:0000256" key="1">
    <source>
        <dbReference type="SAM" id="MobiDB-lite"/>
    </source>
</evidence>
<organism evidence="2 3">
    <name type="scientific">Amycolatopsis silviterrae</name>
    <dbReference type="NCBI Taxonomy" id="1656914"/>
    <lineage>
        <taxon>Bacteria</taxon>
        <taxon>Bacillati</taxon>
        <taxon>Actinomycetota</taxon>
        <taxon>Actinomycetes</taxon>
        <taxon>Pseudonocardiales</taxon>
        <taxon>Pseudonocardiaceae</taxon>
        <taxon>Amycolatopsis</taxon>
    </lineage>
</organism>
<dbReference type="InterPro" id="IPR002347">
    <property type="entry name" value="SDR_fam"/>
</dbReference>
<dbReference type="Proteomes" id="UP001597483">
    <property type="component" value="Unassembled WGS sequence"/>
</dbReference>
<sequence length="268" mass="27660">MPKTALITGTSRAAGLGFATARLLSEQDYHVVLTARDPTRAESLAARLPNASALRLDLTDLATMTAAADCLADSFDHLDVLINNASDTVDFGTLSALDADLAAVQSALDIDVLGPWQVTQLLLPLLKAAPAARIVNVSSISALQISTGLDLGASLRAPAHSFAKHALNTLTGVLAAALRDTPILVNAVDPGETATHPERGDEDTARPARESAHGVVWAATLPSDGPTGGLFLDGQPVLGLLPGKENTAGPDLSGPGPRRENPLAQQDQ</sequence>
<keyword evidence="3" id="KW-1185">Reference proteome</keyword>
<dbReference type="InterPro" id="IPR051468">
    <property type="entry name" value="Fungal_SecMetab_SDRs"/>
</dbReference>
<comment type="caution">
    <text evidence="2">The sequence shown here is derived from an EMBL/GenBank/DDBJ whole genome shotgun (WGS) entry which is preliminary data.</text>
</comment>
<feature type="region of interest" description="Disordered" evidence="1">
    <location>
        <begin position="227"/>
        <end position="268"/>
    </location>
</feature>
<dbReference type="Gene3D" id="3.40.50.720">
    <property type="entry name" value="NAD(P)-binding Rossmann-like Domain"/>
    <property type="match status" value="1"/>
</dbReference>
<dbReference type="PANTHER" id="PTHR43544">
    <property type="entry name" value="SHORT-CHAIN DEHYDROGENASE/REDUCTASE"/>
    <property type="match status" value="1"/>
</dbReference>
<reference evidence="3" key="1">
    <citation type="journal article" date="2019" name="Int. J. Syst. Evol. Microbiol.">
        <title>The Global Catalogue of Microorganisms (GCM) 10K type strain sequencing project: providing services to taxonomists for standard genome sequencing and annotation.</title>
        <authorList>
            <consortium name="The Broad Institute Genomics Platform"/>
            <consortium name="The Broad Institute Genome Sequencing Center for Infectious Disease"/>
            <person name="Wu L."/>
            <person name="Ma J."/>
        </authorList>
    </citation>
    <scope>NUCLEOTIDE SEQUENCE [LARGE SCALE GENOMIC DNA]</scope>
    <source>
        <strain evidence="3">CGMCC 4.7641</strain>
    </source>
</reference>
<dbReference type="SUPFAM" id="SSF51735">
    <property type="entry name" value="NAD(P)-binding Rossmann-fold domains"/>
    <property type="match status" value="1"/>
</dbReference>
<accession>A0ABW5HAX3</accession>
<dbReference type="InterPro" id="IPR036291">
    <property type="entry name" value="NAD(P)-bd_dom_sf"/>
</dbReference>
<gene>
    <name evidence="2" type="ORF">ACFSVL_22755</name>
</gene>
<dbReference type="PRINTS" id="PR00081">
    <property type="entry name" value="GDHRDH"/>
</dbReference>
<dbReference type="RefSeq" id="WP_378307273.1">
    <property type="nucleotide sequence ID" value="NZ_JBHUKS010000015.1"/>
</dbReference>
<evidence type="ECO:0000313" key="3">
    <source>
        <dbReference type="Proteomes" id="UP001597483"/>
    </source>
</evidence>
<feature type="compositionally biased region" description="Basic and acidic residues" evidence="1">
    <location>
        <begin position="195"/>
        <end position="211"/>
    </location>
</feature>